<comment type="caution">
    <text evidence="1">The sequence shown here is derived from an EMBL/GenBank/DDBJ whole genome shotgun (WGS) entry which is preliminary data.</text>
</comment>
<evidence type="ECO:0000313" key="1">
    <source>
        <dbReference type="EMBL" id="MCD2192308.1"/>
    </source>
</evidence>
<dbReference type="EMBL" id="JAJNDB010000001">
    <property type="protein sequence ID" value="MCD2192308.1"/>
    <property type="molecule type" value="Genomic_DNA"/>
</dbReference>
<name>A0ABS8P231_9PSEU</name>
<proteinExistence type="predicted"/>
<accession>A0ABS8P231</accession>
<evidence type="ECO:0008006" key="3">
    <source>
        <dbReference type="Google" id="ProtNLM"/>
    </source>
</evidence>
<sequence length="956" mass="97182">MTSADGAPELRVGNAGAPLDADGVAALASLRASAKRDGGTVGRFGVGFAAVLALGDAPRVVTRGAEGTLRGVAFSRARTRDAVAERGGPLAAELEARDGDVPALRLVWPADPADLAEDLPDGADTEVRVALAGSDGAALLARAVDDAPDLLLALPWLAGVEAGGEVVRRESTEPDEAGIRRVTIHGPGAAATAWTTLPVAGELPIALVDDADLAVEDRDRTRWEGLWAVADDPAGTDVLHAPTPTAETTTLPARLVVTVPLDPDRRRVRAGPVTTHVLGAAAAAYPALVAALPPERRTALVPAAALPASGVDAVLRDGVVESLRREPWLPAAEGPDLAPARAVVVDTGAEPADRLVAALTGAIGDLVSAVVGGSADLRALAPLGVTRLGPADLAERLAGLRRPPSWWHALYDALAATPVVAAAREELAALPVPLVDGRLVPGARGTLLPGDDLADGLAAALAGDGLPGLRLVDPAAVHPLLESLGARRADAGSLLAEPELRKAVARSVDDADVGLDVDGLARVVLRLLADAGEGAADTAWGALALPDVEGSHRRADELVLPDGDLRGVLGDDSPIGVLAEAAVAEHGRAALLAAGVLDGFGVVRDDAPAGPDHDLDDEETWWAEEVDPAAGWDGPGEELPAGPPGAMVAVRDLDLVADDRWDAAWSLLASDRSVRSALVALPGEPVPYTSWWLARHGRLAGHPPGHWRLPDEAPGAGKSAGDDPGRDAALAALYDPVPGTASLDAGFLAAVGVRTELRIDGADDATDLLARLADPARPVPAGGVLAAHTALAEAADARRLAVADVEPPAQVRTAAGRVVDADPDTGAAPTVLDRPWLLAALDPDGVVPVAPGGAPTLADLLDLPTAAADHHGEIRSPGVGTAWTDLPVATAWAAAVGRALPAGGVVLHERLRVAVADDDRTGPPREVFPGVWVDGAVVHTDDPVRGLLAAWALGPS</sequence>
<reference evidence="1 2" key="1">
    <citation type="submission" date="2021-11" db="EMBL/GenBank/DDBJ databases">
        <title>Draft genome sequence of Actinomycetospora sp. SF1 isolated from the rhizosphere soil.</title>
        <authorList>
            <person name="Duangmal K."/>
            <person name="Chantavorakit T."/>
        </authorList>
    </citation>
    <scope>NUCLEOTIDE SEQUENCE [LARGE SCALE GENOMIC DNA]</scope>
    <source>
        <strain evidence="1 2">TBRC 5722</strain>
    </source>
</reference>
<protein>
    <recommendedName>
        <fullName evidence="3">Molecular chaperone Hsp90</fullName>
    </recommendedName>
</protein>
<gene>
    <name evidence="1" type="ORF">LQ327_02715</name>
</gene>
<keyword evidence="2" id="KW-1185">Reference proteome</keyword>
<organism evidence="1 2">
    <name type="scientific">Actinomycetospora endophytica</name>
    <dbReference type="NCBI Taxonomy" id="2291215"/>
    <lineage>
        <taxon>Bacteria</taxon>
        <taxon>Bacillati</taxon>
        <taxon>Actinomycetota</taxon>
        <taxon>Actinomycetes</taxon>
        <taxon>Pseudonocardiales</taxon>
        <taxon>Pseudonocardiaceae</taxon>
        <taxon>Actinomycetospora</taxon>
    </lineage>
</organism>
<dbReference type="Proteomes" id="UP001199469">
    <property type="component" value="Unassembled WGS sequence"/>
</dbReference>
<evidence type="ECO:0000313" key="2">
    <source>
        <dbReference type="Proteomes" id="UP001199469"/>
    </source>
</evidence>